<dbReference type="RefSeq" id="WP_073574245.1">
    <property type="nucleotide sequence ID" value="NZ_BAAAJZ010000007.1"/>
</dbReference>
<reference evidence="2 3" key="1">
    <citation type="submission" date="2020-07" db="EMBL/GenBank/DDBJ databases">
        <title>Sequencing the genomes of 1000 actinobacteria strains.</title>
        <authorList>
            <person name="Klenk H.-P."/>
        </authorList>
    </citation>
    <scope>NUCLEOTIDE SEQUENCE [LARGE SCALE GENOMIC DNA]</scope>
    <source>
        <strain evidence="2 3">DSM 44749</strain>
    </source>
</reference>
<dbReference type="InterPro" id="IPR039569">
    <property type="entry name" value="FAS1-like_DH_region"/>
</dbReference>
<dbReference type="EMBL" id="JACCCZ010000001">
    <property type="protein sequence ID" value="NYG04621.1"/>
    <property type="molecule type" value="Genomic_DNA"/>
</dbReference>
<gene>
    <name evidence="2" type="ORF">HDA37_004906</name>
</gene>
<comment type="caution">
    <text evidence="2">The sequence shown here is derived from an EMBL/GenBank/DDBJ whole genome shotgun (WGS) entry which is preliminary data.</text>
</comment>
<dbReference type="GO" id="GO:0019171">
    <property type="term" value="F:(3R)-hydroxyacyl-[acyl-carrier-protein] dehydratase activity"/>
    <property type="evidence" value="ECO:0007669"/>
    <property type="project" value="TreeGrafter"/>
</dbReference>
<evidence type="ECO:0000313" key="3">
    <source>
        <dbReference type="Proteomes" id="UP000549695"/>
    </source>
</evidence>
<keyword evidence="2" id="KW-0456">Lyase</keyword>
<evidence type="ECO:0000313" key="2">
    <source>
        <dbReference type="EMBL" id="NYG04621.1"/>
    </source>
</evidence>
<dbReference type="AlphaFoldDB" id="A0A852WBD5"/>
<dbReference type="Gene3D" id="3.10.129.10">
    <property type="entry name" value="Hotdog Thioesterase"/>
    <property type="match status" value="2"/>
</dbReference>
<proteinExistence type="predicted"/>
<protein>
    <submittedName>
        <fullName evidence="2">3-methylfumaryl-CoA hydratase</fullName>
        <ecNumber evidence="2">4.2.1.153</ecNumber>
    </submittedName>
</protein>
<keyword evidence="3" id="KW-1185">Reference proteome</keyword>
<dbReference type="EC" id="4.2.1.153" evidence="2"/>
<feature type="domain" description="FAS1-like dehydratase" evidence="1">
    <location>
        <begin position="83"/>
        <end position="139"/>
    </location>
</feature>
<accession>A0A852WBD5</accession>
<dbReference type="Pfam" id="PF13452">
    <property type="entry name" value="FAS1_DH_region"/>
    <property type="match status" value="1"/>
</dbReference>
<dbReference type="SUPFAM" id="SSF54637">
    <property type="entry name" value="Thioesterase/thiol ester dehydrase-isomerase"/>
    <property type="match status" value="2"/>
</dbReference>
<dbReference type="Proteomes" id="UP000549695">
    <property type="component" value="Unassembled WGS sequence"/>
</dbReference>
<dbReference type="InterPro" id="IPR052741">
    <property type="entry name" value="Mitochondrial_HTD2"/>
</dbReference>
<dbReference type="PANTHER" id="PTHR28152">
    <property type="entry name" value="HYDROXYACYL-THIOESTER DEHYDRATASE TYPE 2, MITOCHONDRIAL"/>
    <property type="match status" value="1"/>
</dbReference>
<dbReference type="InterPro" id="IPR029069">
    <property type="entry name" value="HotDog_dom_sf"/>
</dbReference>
<organism evidence="2 3">
    <name type="scientific">Pseudonocardia alni</name>
    <name type="common">Amycolata alni</name>
    <dbReference type="NCBI Taxonomy" id="33907"/>
    <lineage>
        <taxon>Bacteria</taxon>
        <taxon>Bacillati</taxon>
        <taxon>Actinomycetota</taxon>
        <taxon>Actinomycetes</taxon>
        <taxon>Pseudonocardiales</taxon>
        <taxon>Pseudonocardiaceae</taxon>
        <taxon>Pseudonocardia</taxon>
    </lineage>
</organism>
<dbReference type="PANTHER" id="PTHR28152:SF1">
    <property type="entry name" value="HYDROXYACYL-THIOESTER DEHYDRATASE TYPE 2, MITOCHONDRIAL"/>
    <property type="match status" value="1"/>
</dbReference>
<name>A0A852WBD5_PSEA5</name>
<evidence type="ECO:0000259" key="1">
    <source>
        <dbReference type="Pfam" id="PF13452"/>
    </source>
</evidence>
<sequence length="291" mass="31447">MTGPGNAPADLSAALDGWAPGPLVGTDTVTPWSVAAFSGLLDLDPVAADGDPLPPLWHWLAFLDTPPMSALGDDGHPREGHFLPPVPDRRRMFAGGRLTWHAPWRVGEPVTRRQELGPVRVKQGRSGEMAFVTTRAEFRRGDTLLCVEEQDIVYRSQPAGTVRGTVAPDPAPRPEHEWAFTVPTGPELLFRMSALTYNTHRIHYDLPYVTGVEGYPGLVVHGPLFALLGLEIARRHRPTAFVRGFEYRLTAPAFAGADVWVGGTPDGDRIDVAAGSDGAPESVRGSIELAT</sequence>
<dbReference type="GeneID" id="98054570"/>